<proteinExistence type="predicted"/>
<dbReference type="PANTHER" id="PTHR31836:SF21">
    <property type="entry name" value="EXPANSIN-LIKE PROTEIN 7"/>
    <property type="match status" value="1"/>
</dbReference>
<dbReference type="CDD" id="cd22271">
    <property type="entry name" value="DPBB_EXP_N-like"/>
    <property type="match status" value="1"/>
</dbReference>
<dbReference type="AlphaFoldDB" id="A0AAV1HTZ0"/>
<evidence type="ECO:0008006" key="5">
    <source>
        <dbReference type="Google" id="ProtNLM"/>
    </source>
</evidence>
<keyword evidence="4" id="KW-1185">Reference proteome</keyword>
<dbReference type="SUPFAM" id="SSF50685">
    <property type="entry name" value="Barwin-like endoglucanases"/>
    <property type="match status" value="1"/>
</dbReference>
<feature type="signal peptide" evidence="2">
    <location>
        <begin position="1"/>
        <end position="24"/>
    </location>
</feature>
<protein>
    <recommendedName>
        <fullName evidence="5">Expansin-like EG45 domain-containing protein</fullName>
    </recommendedName>
</protein>
<dbReference type="Proteomes" id="UP001314263">
    <property type="component" value="Unassembled WGS sequence"/>
</dbReference>
<dbReference type="PANTHER" id="PTHR31836">
    <property type="match status" value="1"/>
</dbReference>
<evidence type="ECO:0000256" key="2">
    <source>
        <dbReference type="SAM" id="SignalP"/>
    </source>
</evidence>
<dbReference type="EMBL" id="CAUYUE010000002">
    <property type="protein sequence ID" value="CAK0739983.1"/>
    <property type="molecule type" value="Genomic_DNA"/>
</dbReference>
<name>A0AAV1HTZ0_9CHLO</name>
<dbReference type="Gene3D" id="2.60.40.760">
    <property type="entry name" value="Expansin, cellulose-binding-like domain"/>
    <property type="match status" value="1"/>
</dbReference>
<accession>A0AAV1HTZ0</accession>
<feature type="chain" id="PRO_5043550255" description="Expansin-like EG45 domain-containing protein" evidence="2">
    <location>
        <begin position="25"/>
        <end position="281"/>
    </location>
</feature>
<evidence type="ECO:0000313" key="4">
    <source>
        <dbReference type="Proteomes" id="UP001314263"/>
    </source>
</evidence>
<dbReference type="SUPFAM" id="SSF49590">
    <property type="entry name" value="PHL pollen allergen"/>
    <property type="match status" value="1"/>
</dbReference>
<sequence length="281" mass="29465">MCYLRAALKLVILAGLSAARQTAADAIDWSAMLTPGSVNYSGDGTYYGQQGGQEDAASCGFGADFANSLGAEWTTGVQTFVAMNDPQYNNSVSCGQCLMYRGTGAGAGGLPIPSTWQMGMATNLCPECLFGSIDLDKEGDGRWKIEWYPVPCNVGSGNFSYYFGGQPGPSWFMFGISNTRYPVADVKVQNPNGAFYSLTRGVNNMWSADGGPYNPPLIIQVTSVLGDTVTDAIQSFSGGNGLAQFPAPLTASAPAPASVPVYITASGDPIIEVGGRRLLHA</sequence>
<dbReference type="Gene3D" id="2.40.40.10">
    <property type="entry name" value="RlpA-like domain"/>
    <property type="match status" value="1"/>
</dbReference>
<keyword evidence="1 2" id="KW-0732">Signal</keyword>
<reference evidence="3 4" key="1">
    <citation type="submission" date="2023-10" db="EMBL/GenBank/DDBJ databases">
        <authorList>
            <person name="Maclean D."/>
            <person name="Macfadyen A."/>
        </authorList>
    </citation>
    <scope>NUCLEOTIDE SEQUENCE [LARGE SCALE GENOMIC DNA]</scope>
</reference>
<organism evidence="3 4">
    <name type="scientific">Coccomyxa viridis</name>
    <dbReference type="NCBI Taxonomy" id="1274662"/>
    <lineage>
        <taxon>Eukaryota</taxon>
        <taxon>Viridiplantae</taxon>
        <taxon>Chlorophyta</taxon>
        <taxon>core chlorophytes</taxon>
        <taxon>Trebouxiophyceae</taxon>
        <taxon>Trebouxiophyceae incertae sedis</taxon>
        <taxon>Coccomyxaceae</taxon>
        <taxon>Coccomyxa</taxon>
    </lineage>
</organism>
<evidence type="ECO:0000256" key="1">
    <source>
        <dbReference type="ARBA" id="ARBA00022729"/>
    </source>
</evidence>
<evidence type="ECO:0000313" key="3">
    <source>
        <dbReference type="EMBL" id="CAK0739983.1"/>
    </source>
</evidence>
<dbReference type="InterPro" id="IPR036749">
    <property type="entry name" value="Expansin_CBD_sf"/>
</dbReference>
<comment type="caution">
    <text evidence="3">The sequence shown here is derived from an EMBL/GenBank/DDBJ whole genome shotgun (WGS) entry which is preliminary data.</text>
</comment>
<dbReference type="InterPro" id="IPR051477">
    <property type="entry name" value="Expansin_CellWall"/>
</dbReference>
<gene>
    <name evidence="3" type="ORF">CVIRNUC_001215</name>
</gene>
<dbReference type="InterPro" id="IPR036908">
    <property type="entry name" value="RlpA-like_sf"/>
</dbReference>